<dbReference type="InterPro" id="IPR019979">
    <property type="entry name" value="Ribosomal_uS17_CS"/>
</dbReference>
<accession>A0A1G2G7G0</accession>
<comment type="function">
    <text evidence="6">One of the primary rRNA binding proteins, it binds specifically to the 5'-end of 16S ribosomal RNA.</text>
</comment>
<dbReference type="NCBIfam" id="NF004123">
    <property type="entry name" value="PRK05610.1"/>
    <property type="match status" value="1"/>
</dbReference>
<dbReference type="PANTHER" id="PTHR10744:SF1">
    <property type="entry name" value="SMALL RIBOSOMAL SUBUNIT PROTEIN US17M"/>
    <property type="match status" value="1"/>
</dbReference>
<evidence type="ECO:0000313" key="8">
    <source>
        <dbReference type="EMBL" id="OGZ45920.1"/>
    </source>
</evidence>
<dbReference type="InterPro" id="IPR019984">
    <property type="entry name" value="Ribosomal_uS17_bact/chlr"/>
</dbReference>
<dbReference type="GO" id="GO:0006412">
    <property type="term" value="P:translation"/>
    <property type="evidence" value="ECO:0007669"/>
    <property type="project" value="UniProtKB-UniRule"/>
</dbReference>
<dbReference type="NCBIfam" id="TIGR03635">
    <property type="entry name" value="uS17_bact"/>
    <property type="match status" value="1"/>
</dbReference>
<evidence type="ECO:0000256" key="6">
    <source>
        <dbReference type="HAMAP-Rule" id="MF_01345"/>
    </source>
</evidence>
<gene>
    <name evidence="6" type="primary">rpsQ</name>
    <name evidence="8" type="ORF">A3J54_02850</name>
</gene>
<dbReference type="InterPro" id="IPR000266">
    <property type="entry name" value="Ribosomal_uS17"/>
</dbReference>
<protein>
    <recommendedName>
        <fullName evidence="6">Small ribosomal subunit protein uS17</fullName>
    </recommendedName>
</protein>
<dbReference type="Pfam" id="PF00366">
    <property type="entry name" value="Ribosomal_S17"/>
    <property type="match status" value="1"/>
</dbReference>
<dbReference type="CDD" id="cd00364">
    <property type="entry name" value="Ribosomal_uS17"/>
    <property type="match status" value="1"/>
</dbReference>
<evidence type="ECO:0000256" key="4">
    <source>
        <dbReference type="ARBA" id="ARBA00022980"/>
    </source>
</evidence>
<dbReference type="PANTHER" id="PTHR10744">
    <property type="entry name" value="40S RIBOSOMAL PROTEIN S11 FAMILY MEMBER"/>
    <property type="match status" value="1"/>
</dbReference>
<evidence type="ECO:0000256" key="7">
    <source>
        <dbReference type="RuleBase" id="RU003872"/>
    </source>
</evidence>
<dbReference type="SUPFAM" id="SSF50249">
    <property type="entry name" value="Nucleic acid-binding proteins"/>
    <property type="match status" value="1"/>
</dbReference>
<dbReference type="Proteomes" id="UP000176576">
    <property type="component" value="Unassembled WGS sequence"/>
</dbReference>
<keyword evidence="2 6" id="KW-0699">rRNA-binding</keyword>
<dbReference type="GO" id="GO:0019843">
    <property type="term" value="F:rRNA binding"/>
    <property type="evidence" value="ECO:0007669"/>
    <property type="project" value="UniProtKB-UniRule"/>
</dbReference>
<dbReference type="GO" id="GO:0022627">
    <property type="term" value="C:cytosolic small ribosomal subunit"/>
    <property type="evidence" value="ECO:0007669"/>
    <property type="project" value="UniProtKB-UniRule"/>
</dbReference>
<dbReference type="GO" id="GO:0003735">
    <property type="term" value="F:structural constituent of ribosome"/>
    <property type="evidence" value="ECO:0007669"/>
    <property type="project" value="UniProtKB-UniRule"/>
</dbReference>
<dbReference type="EMBL" id="MHNN01000018">
    <property type="protein sequence ID" value="OGZ45920.1"/>
    <property type="molecule type" value="Genomic_DNA"/>
</dbReference>
<keyword evidence="3 6" id="KW-0694">RNA-binding</keyword>
<sequence>MEQVYPKKLKGVVVSDRMTRTAVVLVIRLQKYPKYKKYYKVSKKFKAHDENDEYKVGDKVVIQETRPLSKDKRWKIVSRV</sequence>
<comment type="caution">
    <text evidence="8">The sequence shown here is derived from an EMBL/GenBank/DDBJ whole genome shotgun (WGS) entry which is preliminary data.</text>
</comment>
<keyword evidence="4 6" id="KW-0689">Ribosomal protein</keyword>
<dbReference type="HAMAP" id="MF_01345_B">
    <property type="entry name" value="Ribosomal_uS17_B"/>
    <property type="match status" value="1"/>
</dbReference>
<dbReference type="InterPro" id="IPR012340">
    <property type="entry name" value="NA-bd_OB-fold"/>
</dbReference>
<dbReference type="Gene3D" id="2.40.50.140">
    <property type="entry name" value="Nucleic acid-binding proteins"/>
    <property type="match status" value="1"/>
</dbReference>
<dbReference type="STRING" id="1802117.A3J54_02850"/>
<evidence type="ECO:0000256" key="5">
    <source>
        <dbReference type="ARBA" id="ARBA00023274"/>
    </source>
</evidence>
<comment type="subunit">
    <text evidence="6">Part of the 30S ribosomal subunit.</text>
</comment>
<comment type="similarity">
    <text evidence="1 6 7">Belongs to the universal ribosomal protein uS17 family.</text>
</comment>
<dbReference type="PROSITE" id="PS00056">
    <property type="entry name" value="RIBOSOMAL_S17"/>
    <property type="match status" value="1"/>
</dbReference>
<dbReference type="PRINTS" id="PR00973">
    <property type="entry name" value="RIBOSOMALS17"/>
</dbReference>
<reference evidence="8 9" key="1">
    <citation type="journal article" date="2016" name="Nat. Commun.">
        <title>Thousands of microbial genomes shed light on interconnected biogeochemical processes in an aquifer system.</title>
        <authorList>
            <person name="Anantharaman K."/>
            <person name="Brown C.T."/>
            <person name="Hug L.A."/>
            <person name="Sharon I."/>
            <person name="Castelle C.J."/>
            <person name="Probst A.J."/>
            <person name="Thomas B.C."/>
            <person name="Singh A."/>
            <person name="Wilkins M.J."/>
            <person name="Karaoz U."/>
            <person name="Brodie E.L."/>
            <person name="Williams K.H."/>
            <person name="Hubbard S.S."/>
            <person name="Banfield J.F."/>
        </authorList>
    </citation>
    <scope>NUCLEOTIDE SEQUENCE [LARGE SCALE GENOMIC DNA]</scope>
</reference>
<organism evidence="8 9">
    <name type="scientific">Candidatus Ryanbacteria bacterium RIFCSPHIGHO2_02_FULL_45_13b</name>
    <dbReference type="NCBI Taxonomy" id="1802117"/>
    <lineage>
        <taxon>Bacteria</taxon>
        <taxon>Candidatus Ryaniibacteriota</taxon>
    </lineage>
</organism>
<evidence type="ECO:0000256" key="2">
    <source>
        <dbReference type="ARBA" id="ARBA00022730"/>
    </source>
</evidence>
<name>A0A1G2G7G0_9BACT</name>
<evidence type="ECO:0000313" key="9">
    <source>
        <dbReference type="Proteomes" id="UP000176576"/>
    </source>
</evidence>
<evidence type="ECO:0000256" key="1">
    <source>
        <dbReference type="ARBA" id="ARBA00010254"/>
    </source>
</evidence>
<proteinExistence type="inferred from homology"/>
<keyword evidence="5 6" id="KW-0687">Ribonucleoprotein</keyword>
<evidence type="ECO:0000256" key="3">
    <source>
        <dbReference type="ARBA" id="ARBA00022884"/>
    </source>
</evidence>
<dbReference type="AlphaFoldDB" id="A0A1G2G7G0"/>